<evidence type="ECO:0000259" key="3">
    <source>
        <dbReference type="Pfam" id="PF06738"/>
    </source>
</evidence>
<comment type="caution">
    <text evidence="4">The sequence shown here is derived from an EMBL/GenBank/DDBJ whole genome shotgun (WGS) entry which is preliminary data.</text>
</comment>
<evidence type="ECO:0000256" key="1">
    <source>
        <dbReference type="ARBA" id="ARBA00034125"/>
    </source>
</evidence>
<feature type="transmembrane region" description="Helical" evidence="2">
    <location>
        <begin position="398"/>
        <end position="421"/>
    </location>
</feature>
<dbReference type="InterPro" id="IPR010619">
    <property type="entry name" value="ThrE-like_N"/>
</dbReference>
<evidence type="ECO:0000313" key="5">
    <source>
        <dbReference type="Proteomes" id="UP000663801"/>
    </source>
</evidence>
<dbReference type="Pfam" id="PF06738">
    <property type="entry name" value="ThrE"/>
    <property type="match status" value="1"/>
</dbReference>
<keyword evidence="2" id="KW-0472">Membrane</keyword>
<dbReference type="AlphaFoldDB" id="A0A938YKZ5"/>
<name>A0A938YKZ5_9ACTN</name>
<dbReference type="RefSeq" id="WP_205258045.1">
    <property type="nucleotide sequence ID" value="NZ_BAAAPV010000002.1"/>
</dbReference>
<gene>
    <name evidence="4" type="ORF">JL107_15850</name>
</gene>
<organism evidence="4 5">
    <name type="scientific">Nakamurella flavida</name>
    <dbReference type="NCBI Taxonomy" id="363630"/>
    <lineage>
        <taxon>Bacteria</taxon>
        <taxon>Bacillati</taxon>
        <taxon>Actinomycetota</taxon>
        <taxon>Actinomycetes</taxon>
        <taxon>Nakamurellales</taxon>
        <taxon>Nakamurellaceae</taxon>
        <taxon>Nakamurella</taxon>
    </lineage>
</organism>
<feature type="transmembrane region" description="Helical" evidence="2">
    <location>
        <begin position="197"/>
        <end position="220"/>
    </location>
</feature>
<sequence length="438" mass="45691">MAGEWVGRWRDQVAETVRALGPEDTQPLPRLSREQVPPPRELVLLLRALGVALLNSTESASTITTTLEDIAAAYDVDAQVLVLPTGILFRIGRDEVDLAAAPTTALRLDQIAGIEDLVVVLQRAGISPAQGLSQLEQILAAPPRFGVWVGVIGQTLLSLGFGLLLNPELDALPAYIALGLFVGLLRLVAARWPTLSVALPVVAALLVTVLTVLLVVPLVGDDPLRLATPALVSFLPGATLTIATIELATGQMVSGASRLVWGVSQLLLLTFGVFVGLSLVTVPAAGPIDRLGAWAPWVGVLVVGVGYLLFSSAPRGSLVFLWVALVAAYGAQALGSVLLTAQLSGFVGGLVLVPLTQALSRIPYSPPAAVMMLPAFWLLVPGALGFRGVSELANGLGAGYVVATAISVFAIALGVLVGTSLTRDVQAVRRSWRPRRAG</sequence>
<feature type="transmembrane region" description="Helical" evidence="2">
    <location>
        <begin position="145"/>
        <end position="165"/>
    </location>
</feature>
<dbReference type="InterPro" id="IPR051361">
    <property type="entry name" value="ThrE/Ser_Exporter"/>
</dbReference>
<dbReference type="EMBL" id="JAERWL010000014">
    <property type="protein sequence ID" value="MBM9477922.1"/>
    <property type="molecule type" value="Genomic_DNA"/>
</dbReference>
<feature type="transmembrane region" description="Helical" evidence="2">
    <location>
        <begin position="226"/>
        <end position="247"/>
    </location>
</feature>
<dbReference type="PANTHER" id="PTHR31082:SF4">
    <property type="entry name" value="PHEROMONE-REGULATED MEMBRANE PROTEIN 10"/>
    <property type="match status" value="1"/>
</dbReference>
<feature type="domain" description="Threonine/serine exporter-like N-terminal" evidence="3">
    <location>
        <begin position="48"/>
        <end position="279"/>
    </location>
</feature>
<feature type="transmembrane region" description="Helical" evidence="2">
    <location>
        <begin position="171"/>
        <end position="190"/>
    </location>
</feature>
<dbReference type="Proteomes" id="UP000663801">
    <property type="component" value="Unassembled WGS sequence"/>
</dbReference>
<reference evidence="4" key="1">
    <citation type="submission" date="2021-01" db="EMBL/GenBank/DDBJ databases">
        <title>KCTC 19127 draft genome.</title>
        <authorList>
            <person name="An D."/>
        </authorList>
    </citation>
    <scope>NUCLEOTIDE SEQUENCE</scope>
    <source>
        <strain evidence="4">KCTC 19127</strain>
    </source>
</reference>
<dbReference type="GO" id="GO:0022857">
    <property type="term" value="F:transmembrane transporter activity"/>
    <property type="evidence" value="ECO:0007669"/>
    <property type="project" value="InterPro"/>
</dbReference>
<evidence type="ECO:0000313" key="4">
    <source>
        <dbReference type="EMBL" id="MBM9477922.1"/>
    </source>
</evidence>
<comment type="similarity">
    <text evidence="1">Belongs to the ThrE exporter (TC 2.A.79) family.</text>
</comment>
<dbReference type="PANTHER" id="PTHR31082">
    <property type="entry name" value="PHEROMONE-REGULATED MEMBRANE PROTEIN 10"/>
    <property type="match status" value="1"/>
</dbReference>
<feature type="transmembrane region" description="Helical" evidence="2">
    <location>
        <begin position="367"/>
        <end position="386"/>
    </location>
</feature>
<keyword evidence="5" id="KW-1185">Reference proteome</keyword>
<protein>
    <submittedName>
        <fullName evidence="4">Threonine/serine exporter family protein</fullName>
    </submittedName>
</protein>
<proteinExistence type="inferred from homology"/>
<feature type="transmembrane region" description="Helical" evidence="2">
    <location>
        <begin position="291"/>
        <end position="310"/>
    </location>
</feature>
<feature type="transmembrane region" description="Helical" evidence="2">
    <location>
        <begin position="317"/>
        <end position="335"/>
    </location>
</feature>
<accession>A0A938YKZ5</accession>
<feature type="transmembrane region" description="Helical" evidence="2">
    <location>
        <begin position="259"/>
        <end position="285"/>
    </location>
</feature>
<evidence type="ECO:0000256" key="2">
    <source>
        <dbReference type="SAM" id="Phobius"/>
    </source>
</evidence>
<keyword evidence="2" id="KW-0812">Transmembrane</keyword>
<keyword evidence="2" id="KW-1133">Transmembrane helix</keyword>